<dbReference type="AlphaFoldDB" id="A0A9Q1GR93"/>
<feature type="compositionally biased region" description="Polar residues" evidence="1">
    <location>
        <begin position="42"/>
        <end position="51"/>
    </location>
</feature>
<dbReference type="EMBL" id="JAKOGI010001806">
    <property type="protein sequence ID" value="KAJ8424002.1"/>
    <property type="molecule type" value="Genomic_DNA"/>
</dbReference>
<proteinExistence type="predicted"/>
<feature type="region of interest" description="Disordered" evidence="1">
    <location>
        <begin position="1"/>
        <end position="61"/>
    </location>
</feature>
<reference evidence="2" key="1">
    <citation type="submission" date="2022-04" db="EMBL/GenBank/DDBJ databases">
        <title>Carnegiea gigantea Genome sequencing and assembly v2.</title>
        <authorList>
            <person name="Copetti D."/>
            <person name="Sanderson M.J."/>
            <person name="Burquez A."/>
            <person name="Wojciechowski M.F."/>
        </authorList>
    </citation>
    <scope>NUCLEOTIDE SEQUENCE</scope>
    <source>
        <strain evidence="2">SGP5-SGP5p</strain>
        <tissue evidence="2">Aerial part</tissue>
    </source>
</reference>
<evidence type="ECO:0000313" key="3">
    <source>
        <dbReference type="Proteomes" id="UP001153076"/>
    </source>
</evidence>
<protein>
    <submittedName>
        <fullName evidence="2">Uncharacterized protein</fullName>
    </submittedName>
</protein>
<accession>A0A9Q1GR93</accession>
<feature type="compositionally biased region" description="Polar residues" evidence="1">
    <location>
        <begin position="182"/>
        <end position="195"/>
    </location>
</feature>
<feature type="compositionally biased region" description="Basic and acidic residues" evidence="1">
    <location>
        <begin position="52"/>
        <end position="61"/>
    </location>
</feature>
<evidence type="ECO:0000256" key="1">
    <source>
        <dbReference type="SAM" id="MobiDB-lite"/>
    </source>
</evidence>
<feature type="region of interest" description="Disordered" evidence="1">
    <location>
        <begin position="104"/>
        <end position="133"/>
    </location>
</feature>
<sequence>MARGGRRGQPRAYPGPSEDSEHPLKVATAAISPGNTGLAMPPSTQEESNGTVHEKEHNPTREDIEGEIVCWQSAVICYVLGANPPYEVIEGMLRYTQENYRKQETHRKGWRVRSQVQPQDQDQSPEGVEPREEEDFQLVTRHITRYYVTKKEGQEEITSMANTYNVLLEKEGNQAEGGEGGSQPQMDKIISSNVRGMNGPNKQEDIKIFL</sequence>
<evidence type="ECO:0000313" key="2">
    <source>
        <dbReference type="EMBL" id="KAJ8424002.1"/>
    </source>
</evidence>
<gene>
    <name evidence="2" type="ORF">Cgig2_001621</name>
</gene>
<keyword evidence="3" id="KW-1185">Reference proteome</keyword>
<name>A0A9Q1GR93_9CARY</name>
<dbReference type="Proteomes" id="UP001153076">
    <property type="component" value="Unassembled WGS sequence"/>
</dbReference>
<organism evidence="2 3">
    <name type="scientific">Carnegiea gigantea</name>
    <dbReference type="NCBI Taxonomy" id="171969"/>
    <lineage>
        <taxon>Eukaryota</taxon>
        <taxon>Viridiplantae</taxon>
        <taxon>Streptophyta</taxon>
        <taxon>Embryophyta</taxon>
        <taxon>Tracheophyta</taxon>
        <taxon>Spermatophyta</taxon>
        <taxon>Magnoliopsida</taxon>
        <taxon>eudicotyledons</taxon>
        <taxon>Gunneridae</taxon>
        <taxon>Pentapetalae</taxon>
        <taxon>Caryophyllales</taxon>
        <taxon>Cactineae</taxon>
        <taxon>Cactaceae</taxon>
        <taxon>Cactoideae</taxon>
        <taxon>Echinocereeae</taxon>
        <taxon>Carnegiea</taxon>
    </lineage>
</organism>
<dbReference type="OrthoDB" id="851886at2759"/>
<feature type="region of interest" description="Disordered" evidence="1">
    <location>
        <begin position="171"/>
        <end position="204"/>
    </location>
</feature>
<comment type="caution">
    <text evidence="2">The sequence shown here is derived from an EMBL/GenBank/DDBJ whole genome shotgun (WGS) entry which is preliminary data.</text>
</comment>
<feature type="compositionally biased region" description="Low complexity" evidence="1">
    <location>
        <begin position="112"/>
        <end position="125"/>
    </location>
</feature>